<dbReference type="GO" id="GO:0005783">
    <property type="term" value="C:endoplasmic reticulum"/>
    <property type="evidence" value="ECO:0007669"/>
    <property type="project" value="TreeGrafter"/>
</dbReference>
<evidence type="ECO:0000313" key="19">
    <source>
        <dbReference type="EMBL" id="KAF9668867.1"/>
    </source>
</evidence>
<evidence type="ECO:0000256" key="9">
    <source>
        <dbReference type="ARBA" id="ARBA00023055"/>
    </source>
</evidence>
<feature type="signal peptide" evidence="15">
    <location>
        <begin position="1"/>
        <end position="21"/>
    </location>
</feature>
<dbReference type="PROSITE" id="PS51847">
    <property type="entry name" value="SMP"/>
    <property type="match status" value="1"/>
</dbReference>
<dbReference type="InterPro" id="IPR045050">
    <property type="entry name" value="Synaptotagmin_plant"/>
</dbReference>
<dbReference type="Pfam" id="PF17047">
    <property type="entry name" value="SMP_LBD"/>
    <property type="match status" value="1"/>
</dbReference>
<evidence type="ECO:0000256" key="6">
    <source>
        <dbReference type="ARBA" id="ARBA00022737"/>
    </source>
</evidence>
<dbReference type="PROSITE" id="PS51485">
    <property type="entry name" value="PHYTOCYANIN"/>
    <property type="match status" value="1"/>
</dbReference>
<keyword evidence="9" id="KW-0445">Lipid transport</keyword>
<dbReference type="FunFam" id="2.60.40.150:FF:000130">
    <property type="entry name" value="synaptotagmin-4 isoform X1"/>
    <property type="match status" value="1"/>
</dbReference>
<comment type="caution">
    <text evidence="19">The sequence shown here is derived from an EMBL/GenBank/DDBJ whole genome shotgun (WGS) entry which is preliminary data.</text>
</comment>
<dbReference type="InterPro" id="IPR031468">
    <property type="entry name" value="SMP_LBD"/>
</dbReference>
<feature type="region of interest" description="Disordered" evidence="13">
    <location>
        <begin position="154"/>
        <end position="180"/>
    </location>
</feature>
<evidence type="ECO:0000259" key="17">
    <source>
        <dbReference type="PROSITE" id="PS51485"/>
    </source>
</evidence>
<keyword evidence="15" id="KW-0732">Signal</keyword>
<reference evidence="19 20" key="1">
    <citation type="submission" date="2020-10" db="EMBL/GenBank/DDBJ databases">
        <title>Plant Genome Project.</title>
        <authorList>
            <person name="Zhang R.-G."/>
        </authorList>
    </citation>
    <scope>NUCLEOTIDE SEQUENCE [LARGE SCALE GENOMIC DNA]</scope>
    <source>
        <strain evidence="19">FAFU-HL-1</strain>
        <tissue evidence="19">Leaf</tissue>
    </source>
</reference>
<evidence type="ECO:0000313" key="20">
    <source>
        <dbReference type="Proteomes" id="UP000657918"/>
    </source>
</evidence>
<evidence type="ECO:0000256" key="1">
    <source>
        <dbReference type="ARBA" id="ARBA00004167"/>
    </source>
</evidence>
<evidence type="ECO:0000256" key="12">
    <source>
        <dbReference type="SAM" id="Coils"/>
    </source>
</evidence>
<dbReference type="EMBL" id="JADGMS010000014">
    <property type="protein sequence ID" value="KAF9668867.1"/>
    <property type="molecule type" value="Genomic_DNA"/>
</dbReference>
<gene>
    <name evidence="19" type="ORF">SADUNF_Sadunf14G0048100</name>
</gene>
<feature type="domain" description="SMP-LTD" evidence="18">
    <location>
        <begin position="292"/>
        <end position="516"/>
    </location>
</feature>
<dbReference type="GO" id="GO:0008289">
    <property type="term" value="F:lipid binding"/>
    <property type="evidence" value="ECO:0007669"/>
    <property type="project" value="UniProtKB-KW"/>
</dbReference>
<keyword evidence="7" id="KW-0106">Calcium</keyword>
<dbReference type="FunFam" id="2.60.40.420:FF:000048">
    <property type="entry name" value="Early nodulin-like protein 18"/>
    <property type="match status" value="1"/>
</dbReference>
<dbReference type="CDD" id="cd04216">
    <property type="entry name" value="Phytocyanin"/>
    <property type="match status" value="1"/>
</dbReference>
<dbReference type="GO" id="GO:0009055">
    <property type="term" value="F:electron transfer activity"/>
    <property type="evidence" value="ECO:0007669"/>
    <property type="project" value="InterPro"/>
</dbReference>
<evidence type="ECO:0000256" key="8">
    <source>
        <dbReference type="ARBA" id="ARBA00022989"/>
    </source>
</evidence>
<dbReference type="AlphaFoldDB" id="A0A835JCW4"/>
<dbReference type="InterPro" id="IPR008972">
    <property type="entry name" value="Cupredoxin"/>
</dbReference>
<evidence type="ECO:0000256" key="13">
    <source>
        <dbReference type="SAM" id="MobiDB-lite"/>
    </source>
</evidence>
<dbReference type="PROSITE" id="PS50004">
    <property type="entry name" value="C2"/>
    <property type="match status" value="1"/>
</dbReference>
<dbReference type="SMART" id="SM00239">
    <property type="entry name" value="C2"/>
    <property type="match status" value="1"/>
</dbReference>
<evidence type="ECO:0000256" key="3">
    <source>
        <dbReference type="ARBA" id="ARBA00022448"/>
    </source>
</evidence>
<dbReference type="InterPro" id="IPR035892">
    <property type="entry name" value="C2_domain_sf"/>
</dbReference>
<keyword evidence="4 14" id="KW-0812">Transmembrane</keyword>
<protein>
    <recommendedName>
        <fullName evidence="21">C2 domain-containing protein</fullName>
    </recommendedName>
</protein>
<dbReference type="SUPFAM" id="SSF49503">
    <property type="entry name" value="Cupredoxins"/>
    <property type="match status" value="1"/>
</dbReference>
<sequence>MTGATILHLITMAVLIAAAASQAPPTKYINHTVGDNAGWFFNSTTNTTATNYSSWAGSQTFSLGDFLIFKTSSNQTVIQTYNLTTFKNCSIDDSSYNDTFVYNGGNTVFDQALTIIVPLTIQGPNYFFSDASDGIQCQHGLAFEINVSRGLGLPPSLNQPPPPPYREPPGPGSAYPPVTIPAGGEGTGNSGFKKGASVQVIACVCLFALLAVIGGDRGGLCLESGNMGLISGIFLGIIFGIGLMAGWKHMMQYRSTKRVAKAVDIKLLGSLNRDDLKKICGDNFPDWISFPAFEQVKWLNKELSKLWPFVAEAATVVVRESVEPLLEDYRPTGITSLKLIKFSLGTVPPKIEGIRVQSLKQGEVTMDIDLRWCGDPSIILGIEAALVASIPIQVGGSMTLTNNHILLTFLFIHLDPFCSKEYLSEYFYGEKMLQLKDLEVYTVIRVIFQLAEESPCISALVIALLSEPKPKIEYVLKAVGGSLTALPGVSDMIDDTVNSIVTDMLQWPHRIVVPIGGIPVDTSELELKPQGKLTVMVVKANDLKNMEMIGKSDPYALVYIRPMFKFKTNVVDNDLNPIWNQTFDLIAEDKETQSLILEVFDKDIGQDKRLGRAKLALHELEAETWKELELRLLSSFDTLKVKDKKDRGTITIKVFYHEFNKEEQLVALEEEKKIVEERKKLKEAGVIGSTMDALDGAASLLGSVALARPEDSWAGQSQGNPAKEVAPQLQSIACKKMVGQSPCSAAAEECEFSPTQLKSEEKMRTPPISVF</sequence>
<evidence type="ECO:0000256" key="10">
    <source>
        <dbReference type="ARBA" id="ARBA00023121"/>
    </source>
</evidence>
<evidence type="ECO:0000259" key="18">
    <source>
        <dbReference type="PROSITE" id="PS51847"/>
    </source>
</evidence>
<dbReference type="Gene3D" id="2.60.40.420">
    <property type="entry name" value="Cupredoxins - blue copper proteins"/>
    <property type="match status" value="1"/>
</dbReference>
<feature type="domain" description="Phytocyanin" evidence="17">
    <location>
        <begin position="29"/>
        <end position="149"/>
    </location>
</feature>
<dbReference type="SUPFAM" id="SSF49562">
    <property type="entry name" value="C2 domain (Calcium/lipid-binding domain, CaLB)"/>
    <property type="match status" value="1"/>
</dbReference>
<dbReference type="CDD" id="cd21677">
    <property type="entry name" value="SMP_SYT"/>
    <property type="match status" value="1"/>
</dbReference>
<keyword evidence="10" id="KW-0446">Lipid-binding</keyword>
<dbReference type="CDD" id="cd00030">
    <property type="entry name" value="C2"/>
    <property type="match status" value="1"/>
</dbReference>
<feature type="transmembrane region" description="Helical" evidence="14">
    <location>
        <begin position="227"/>
        <end position="247"/>
    </location>
</feature>
<name>A0A835JCW4_9ROSI</name>
<dbReference type="Pfam" id="PF00168">
    <property type="entry name" value="C2"/>
    <property type="match status" value="1"/>
</dbReference>
<dbReference type="Pfam" id="PF02298">
    <property type="entry name" value="Cu_bind_like"/>
    <property type="match status" value="1"/>
</dbReference>
<feature type="chain" id="PRO_5032534362" description="C2 domain-containing protein" evidence="15">
    <location>
        <begin position="22"/>
        <end position="771"/>
    </location>
</feature>
<evidence type="ECO:0000256" key="2">
    <source>
        <dbReference type="ARBA" id="ARBA00006996"/>
    </source>
</evidence>
<comment type="similarity">
    <text evidence="2">Belongs to the synaptotagmin family.</text>
</comment>
<keyword evidence="12" id="KW-0175">Coiled coil</keyword>
<keyword evidence="8 14" id="KW-1133">Transmembrane helix</keyword>
<keyword evidence="6" id="KW-0677">Repeat</keyword>
<keyword evidence="5" id="KW-0479">Metal-binding</keyword>
<dbReference type="PANTHER" id="PTHR10774:SF190">
    <property type="entry name" value="C2 CALCIUM_LIPID-BINDING ENDONUCLEASE_EXONUCLEASE_PHOSPHATASE-RELATED"/>
    <property type="match status" value="1"/>
</dbReference>
<accession>A0A835JCW4</accession>
<organism evidence="19 20">
    <name type="scientific">Salix dunnii</name>
    <dbReference type="NCBI Taxonomy" id="1413687"/>
    <lineage>
        <taxon>Eukaryota</taxon>
        <taxon>Viridiplantae</taxon>
        <taxon>Streptophyta</taxon>
        <taxon>Embryophyta</taxon>
        <taxon>Tracheophyta</taxon>
        <taxon>Spermatophyta</taxon>
        <taxon>Magnoliopsida</taxon>
        <taxon>eudicotyledons</taxon>
        <taxon>Gunneridae</taxon>
        <taxon>Pentapetalae</taxon>
        <taxon>rosids</taxon>
        <taxon>fabids</taxon>
        <taxon>Malpighiales</taxon>
        <taxon>Salicaceae</taxon>
        <taxon>Saliceae</taxon>
        <taxon>Salix</taxon>
    </lineage>
</organism>
<dbReference type="GO" id="GO:0016020">
    <property type="term" value="C:membrane"/>
    <property type="evidence" value="ECO:0007669"/>
    <property type="project" value="UniProtKB-SubCell"/>
</dbReference>
<dbReference type="GO" id="GO:0046872">
    <property type="term" value="F:metal ion binding"/>
    <property type="evidence" value="ECO:0007669"/>
    <property type="project" value="UniProtKB-KW"/>
</dbReference>
<feature type="domain" description="C2" evidence="16">
    <location>
        <begin position="514"/>
        <end position="630"/>
    </location>
</feature>
<keyword evidence="3" id="KW-0813">Transport</keyword>
<evidence type="ECO:0000256" key="11">
    <source>
        <dbReference type="ARBA" id="ARBA00023136"/>
    </source>
</evidence>
<keyword evidence="11 14" id="KW-0472">Membrane</keyword>
<evidence type="ECO:0000256" key="5">
    <source>
        <dbReference type="ARBA" id="ARBA00022723"/>
    </source>
</evidence>
<evidence type="ECO:0000256" key="7">
    <source>
        <dbReference type="ARBA" id="ARBA00022837"/>
    </source>
</evidence>
<dbReference type="PANTHER" id="PTHR10774">
    <property type="entry name" value="EXTENDED SYNAPTOTAGMIN-RELATED"/>
    <property type="match status" value="1"/>
</dbReference>
<dbReference type="InterPro" id="IPR039010">
    <property type="entry name" value="Synaptotagmin_SMP"/>
</dbReference>
<feature type="coiled-coil region" evidence="12">
    <location>
        <begin position="658"/>
        <end position="685"/>
    </location>
</feature>
<dbReference type="Proteomes" id="UP000657918">
    <property type="component" value="Unassembled WGS sequence"/>
</dbReference>
<comment type="subcellular location">
    <subcellularLocation>
        <location evidence="1">Membrane</location>
        <topology evidence="1">Single-pass membrane protein</topology>
    </subcellularLocation>
</comment>
<evidence type="ECO:0000256" key="14">
    <source>
        <dbReference type="SAM" id="Phobius"/>
    </source>
</evidence>
<evidence type="ECO:0000256" key="15">
    <source>
        <dbReference type="SAM" id="SignalP"/>
    </source>
</evidence>
<feature type="transmembrane region" description="Helical" evidence="14">
    <location>
        <begin position="196"/>
        <end position="215"/>
    </location>
</feature>
<proteinExistence type="inferred from homology"/>
<evidence type="ECO:0000256" key="4">
    <source>
        <dbReference type="ARBA" id="ARBA00022692"/>
    </source>
</evidence>
<dbReference type="GO" id="GO:0006869">
    <property type="term" value="P:lipid transport"/>
    <property type="evidence" value="ECO:0007669"/>
    <property type="project" value="UniProtKB-KW"/>
</dbReference>
<dbReference type="OrthoDB" id="67700at2759"/>
<dbReference type="InterPro" id="IPR003245">
    <property type="entry name" value="Phytocyanin_dom"/>
</dbReference>
<dbReference type="InterPro" id="IPR000008">
    <property type="entry name" value="C2_dom"/>
</dbReference>
<dbReference type="Gene3D" id="2.60.40.150">
    <property type="entry name" value="C2 domain"/>
    <property type="match status" value="1"/>
</dbReference>
<evidence type="ECO:0000259" key="16">
    <source>
        <dbReference type="PROSITE" id="PS50004"/>
    </source>
</evidence>
<keyword evidence="20" id="KW-1185">Reference proteome</keyword>
<evidence type="ECO:0008006" key="21">
    <source>
        <dbReference type="Google" id="ProtNLM"/>
    </source>
</evidence>
<feature type="compositionally biased region" description="Pro residues" evidence="13">
    <location>
        <begin position="157"/>
        <end position="171"/>
    </location>
</feature>